<dbReference type="InterPro" id="IPR027417">
    <property type="entry name" value="P-loop_NTPase"/>
</dbReference>
<keyword evidence="7" id="KW-0519">Myristate</keyword>
<dbReference type="GO" id="GO:0000139">
    <property type="term" value="C:Golgi membrane"/>
    <property type="evidence" value="ECO:0007669"/>
    <property type="project" value="UniProtKB-SubCell"/>
</dbReference>
<feature type="compositionally biased region" description="Polar residues" evidence="16">
    <location>
        <begin position="312"/>
        <end position="323"/>
    </location>
</feature>
<feature type="region of interest" description="Disordered" evidence="16">
    <location>
        <begin position="287"/>
        <end position="323"/>
    </location>
</feature>
<feature type="binding site" evidence="14">
    <location>
        <begin position="29"/>
        <end position="36"/>
    </location>
    <ligand>
        <name>GTP</name>
        <dbReference type="ChEBI" id="CHEBI:37565"/>
    </ligand>
</feature>
<keyword evidence="15" id="KW-0460">Magnesium</keyword>
<dbReference type="Pfam" id="PF00025">
    <property type="entry name" value="Arf"/>
    <property type="match status" value="1"/>
</dbReference>
<comment type="similarity">
    <text evidence="3">Belongs to the myozenin family.</text>
</comment>
<keyword evidence="6" id="KW-0597">Phosphoprotein</keyword>
<feature type="binding site" evidence="14">
    <location>
        <position position="75"/>
    </location>
    <ligand>
        <name>GTP</name>
        <dbReference type="ChEBI" id="CHEBI:37565"/>
    </ligand>
</feature>
<dbReference type="PRINTS" id="PR00328">
    <property type="entry name" value="SAR1GTPBP"/>
</dbReference>
<evidence type="ECO:0000256" key="16">
    <source>
        <dbReference type="SAM" id="MobiDB-lite"/>
    </source>
</evidence>
<dbReference type="GO" id="GO:0046872">
    <property type="term" value="F:metal ion binding"/>
    <property type="evidence" value="ECO:0007669"/>
    <property type="project" value="UniProtKB-KW"/>
</dbReference>
<dbReference type="PANTHER" id="PTHR45697">
    <property type="entry name" value="ADP-RIBOSYLATION FACTOR-LIKE PROTEIN 2-RELATED"/>
    <property type="match status" value="1"/>
</dbReference>
<dbReference type="Proteomes" id="UP000823561">
    <property type="component" value="Chromosome 2"/>
</dbReference>
<dbReference type="GO" id="GO:0030018">
    <property type="term" value="C:Z disc"/>
    <property type="evidence" value="ECO:0007669"/>
    <property type="project" value="InterPro"/>
</dbReference>
<evidence type="ECO:0000313" key="17">
    <source>
        <dbReference type="EMBL" id="KAG5284967.1"/>
    </source>
</evidence>
<evidence type="ECO:0000256" key="6">
    <source>
        <dbReference type="ARBA" id="ARBA00022553"/>
    </source>
</evidence>
<evidence type="ECO:0000256" key="7">
    <source>
        <dbReference type="ARBA" id="ARBA00022707"/>
    </source>
</evidence>
<evidence type="ECO:0000256" key="1">
    <source>
        <dbReference type="ARBA" id="ARBA00004255"/>
    </source>
</evidence>
<evidence type="ECO:0000256" key="12">
    <source>
        <dbReference type="ARBA" id="ARBA00023288"/>
    </source>
</evidence>
<dbReference type="SMART" id="SM00175">
    <property type="entry name" value="RAB"/>
    <property type="match status" value="1"/>
</dbReference>
<evidence type="ECO:0000256" key="3">
    <source>
        <dbReference type="ARBA" id="ARBA00009126"/>
    </source>
</evidence>
<reference evidence="17" key="1">
    <citation type="submission" date="2020-10" db="EMBL/GenBank/DDBJ databases">
        <title>Chromosome-scale genome assembly of the Allis shad, Alosa alosa.</title>
        <authorList>
            <person name="Margot Z."/>
            <person name="Christophe K."/>
            <person name="Cabau C."/>
            <person name="Louis A."/>
            <person name="Berthelot C."/>
            <person name="Parey E."/>
            <person name="Roest Crollius H."/>
            <person name="Montfort J."/>
            <person name="Robinson-Rechavi M."/>
            <person name="Bucao C."/>
            <person name="Bouchez O."/>
            <person name="Gislard M."/>
            <person name="Lluch J."/>
            <person name="Milhes M."/>
            <person name="Lampietro C."/>
            <person name="Lopez Roques C."/>
            <person name="Donnadieu C."/>
            <person name="Braasch I."/>
            <person name="Desvignes T."/>
            <person name="Postlethwait J."/>
            <person name="Bobe J."/>
            <person name="Guiguen Y."/>
        </authorList>
    </citation>
    <scope>NUCLEOTIDE SEQUENCE</scope>
    <source>
        <strain evidence="17">M-15738</strain>
        <tissue evidence="17">Blood</tissue>
    </source>
</reference>
<evidence type="ECO:0000313" key="18">
    <source>
        <dbReference type="Proteomes" id="UP000823561"/>
    </source>
</evidence>
<keyword evidence="18" id="KW-1185">Reference proteome</keyword>
<dbReference type="GO" id="GO:0003924">
    <property type="term" value="F:GTPase activity"/>
    <property type="evidence" value="ECO:0007669"/>
    <property type="project" value="InterPro"/>
</dbReference>
<evidence type="ECO:0000256" key="2">
    <source>
        <dbReference type="ARBA" id="ARBA00004300"/>
    </source>
</evidence>
<organism evidence="17 18">
    <name type="scientific">Alosa alosa</name>
    <name type="common">allis shad</name>
    <dbReference type="NCBI Taxonomy" id="278164"/>
    <lineage>
        <taxon>Eukaryota</taxon>
        <taxon>Metazoa</taxon>
        <taxon>Chordata</taxon>
        <taxon>Craniata</taxon>
        <taxon>Vertebrata</taxon>
        <taxon>Euteleostomi</taxon>
        <taxon>Actinopterygii</taxon>
        <taxon>Neopterygii</taxon>
        <taxon>Teleostei</taxon>
        <taxon>Clupei</taxon>
        <taxon>Clupeiformes</taxon>
        <taxon>Clupeoidei</taxon>
        <taxon>Clupeidae</taxon>
        <taxon>Alosa</taxon>
    </lineage>
</organism>
<evidence type="ECO:0000256" key="4">
    <source>
        <dbReference type="ARBA" id="ARBA00010290"/>
    </source>
</evidence>
<dbReference type="SMART" id="SM00177">
    <property type="entry name" value="ARF"/>
    <property type="match status" value="1"/>
</dbReference>
<dbReference type="GO" id="GO:0005525">
    <property type="term" value="F:GTP binding"/>
    <property type="evidence" value="ECO:0007669"/>
    <property type="project" value="UniProtKB-KW"/>
</dbReference>
<protein>
    <recommendedName>
        <fullName evidence="13">ADP-ribosylation factor-like protein 3</fullName>
    </recommendedName>
</protein>
<proteinExistence type="inferred from homology"/>
<keyword evidence="8 14" id="KW-0547">Nucleotide-binding</keyword>
<dbReference type="NCBIfam" id="TIGR00231">
    <property type="entry name" value="small_GTP"/>
    <property type="match status" value="1"/>
</dbReference>
<comment type="caution">
    <text evidence="17">The sequence shown here is derived from an EMBL/GenBank/DDBJ whole genome shotgun (WGS) entry which is preliminary data.</text>
</comment>
<evidence type="ECO:0000256" key="15">
    <source>
        <dbReference type="PIRSR" id="PIRSR606689-2"/>
    </source>
</evidence>
<dbReference type="Gene3D" id="3.40.50.300">
    <property type="entry name" value="P-loop containing nucleotide triphosphate hydrolases"/>
    <property type="match status" value="1"/>
</dbReference>
<keyword evidence="9" id="KW-0653">Protein transport</keyword>
<keyword evidence="5" id="KW-0813">Transport</keyword>
<accession>A0AAV6HGH0</accession>
<dbReference type="GO" id="GO:0005813">
    <property type="term" value="C:centrosome"/>
    <property type="evidence" value="ECO:0007669"/>
    <property type="project" value="UniProtKB-SubCell"/>
</dbReference>
<dbReference type="SUPFAM" id="SSF52540">
    <property type="entry name" value="P-loop containing nucleoside triphosphate hydrolases"/>
    <property type="match status" value="1"/>
</dbReference>
<feature type="binding site" evidence="15">
    <location>
        <position position="53"/>
    </location>
    <ligand>
        <name>Mg(2+)</name>
        <dbReference type="ChEBI" id="CHEBI:18420"/>
    </ligand>
</feature>
<dbReference type="InterPro" id="IPR006689">
    <property type="entry name" value="Small_GTPase_ARF/SAR"/>
</dbReference>
<feature type="binding site" evidence="15">
    <location>
        <position position="36"/>
    </location>
    <ligand>
        <name>Mg(2+)</name>
        <dbReference type="ChEBI" id="CHEBI:18420"/>
    </ligand>
</feature>
<evidence type="ECO:0000256" key="8">
    <source>
        <dbReference type="ARBA" id="ARBA00022741"/>
    </source>
</evidence>
<dbReference type="Pfam" id="PF05556">
    <property type="entry name" value="Calsarcin"/>
    <property type="match status" value="1"/>
</dbReference>
<keyword evidence="10" id="KW-0333">Golgi apparatus</keyword>
<keyword evidence="12" id="KW-0449">Lipoprotein</keyword>
<evidence type="ECO:0000256" key="14">
    <source>
        <dbReference type="PIRSR" id="PIRSR606689-1"/>
    </source>
</evidence>
<evidence type="ECO:0000256" key="5">
    <source>
        <dbReference type="ARBA" id="ARBA00022448"/>
    </source>
</evidence>
<evidence type="ECO:0000256" key="13">
    <source>
        <dbReference type="ARBA" id="ARBA00040616"/>
    </source>
</evidence>
<dbReference type="InterPro" id="IPR044612">
    <property type="entry name" value="ARL2/3"/>
</dbReference>
<name>A0AAV6HGH0_9TELE</name>
<comment type="similarity">
    <text evidence="4">Belongs to the small GTPase superfamily. Arf family.</text>
</comment>
<dbReference type="InterPro" id="IPR008438">
    <property type="entry name" value="MYOZ"/>
</dbReference>
<evidence type="ECO:0000256" key="9">
    <source>
        <dbReference type="ARBA" id="ARBA00022927"/>
    </source>
</evidence>
<dbReference type="EMBL" id="JADWDJ010000002">
    <property type="protein sequence ID" value="KAG5284967.1"/>
    <property type="molecule type" value="Genomic_DNA"/>
</dbReference>
<sequence>MGENQKGLFSVIEKLKGTTELEFRIVLLGLDNAGKTTLLKQLASEDVNTITPTQGFNIKSVTSHGMKLNVWDIGGQRKIRTFWKKYLENTDLLIYVIDSADKKRFEETGVELAELIEEENLKGVPILIFANKQDLATASPASEIAEGLNLHTYRDREWQIQACSAVSAEGVQDGMNWISNNIANKKKSHWTAASNTSVITRIQSSNSQSELKTKAKMPVPYPDMEKQRRQNILDASAEIEGDHFNLGKKMSIPRDVMMEELKLLSNRGSKMFHERLKRVERFTLENANTQTCDDTEGNKGPGGNKGPEDKNSSGSQVGISQPGKNCLVSTLKHTVARKGNPDVLAPGYSGPLTEVPHERFNVTIIPKSYSSPWNEEKRDTVVASISANLPELPAKLTPANYKCFNRAPTPFGGTAGSVRTFPLPGFELNQAYTESNMTWERMCHRPNFNRRPQGWVRQYTPESEDL</sequence>
<dbReference type="FunFam" id="3.40.50.300:FF:000281">
    <property type="entry name" value="ADP-ribosylation factor-like protein 3"/>
    <property type="match status" value="1"/>
</dbReference>
<dbReference type="CDD" id="cd04155">
    <property type="entry name" value="Arl3"/>
    <property type="match status" value="1"/>
</dbReference>
<keyword evidence="11 14" id="KW-0342">GTP-binding</keyword>
<dbReference type="InterPro" id="IPR005225">
    <property type="entry name" value="Small_GTP-bd"/>
</dbReference>
<evidence type="ECO:0000256" key="10">
    <source>
        <dbReference type="ARBA" id="ARBA00023034"/>
    </source>
</evidence>
<comment type="subcellular location">
    <subcellularLocation>
        <location evidence="2">Cytoplasm</location>
        <location evidence="2">Cytoskeleton</location>
        <location evidence="2">Microtubule organizing center</location>
        <location evidence="2">Centrosome</location>
    </subcellularLocation>
    <subcellularLocation>
        <location evidence="1">Golgi apparatus membrane</location>
        <topology evidence="1">Peripheral membrane protein</topology>
        <orientation evidence="1">Cytoplasmic side</orientation>
    </subcellularLocation>
</comment>
<dbReference type="AlphaFoldDB" id="A0AAV6HGH0"/>
<keyword evidence="15" id="KW-0479">Metal-binding</keyword>
<dbReference type="GO" id="GO:0015031">
    <property type="term" value="P:protein transport"/>
    <property type="evidence" value="ECO:0007669"/>
    <property type="project" value="UniProtKB-KW"/>
</dbReference>
<dbReference type="PROSITE" id="PS51419">
    <property type="entry name" value="RAB"/>
    <property type="match status" value="1"/>
</dbReference>
<gene>
    <name evidence="17" type="ORF">AALO_G00032490</name>
</gene>
<feature type="binding site" evidence="14">
    <location>
        <begin position="131"/>
        <end position="134"/>
    </location>
    <ligand>
        <name>GTP</name>
        <dbReference type="ChEBI" id="CHEBI:37565"/>
    </ligand>
</feature>
<dbReference type="PROSITE" id="PS51417">
    <property type="entry name" value="ARF"/>
    <property type="match status" value="1"/>
</dbReference>
<evidence type="ECO:0000256" key="11">
    <source>
        <dbReference type="ARBA" id="ARBA00023134"/>
    </source>
</evidence>
<dbReference type="SMART" id="SM00178">
    <property type="entry name" value="SAR"/>
    <property type="match status" value="1"/>
</dbReference>